<protein>
    <submittedName>
        <fullName evidence="2">Uncharacterized protein</fullName>
    </submittedName>
</protein>
<evidence type="ECO:0000313" key="3">
    <source>
        <dbReference type="Proteomes" id="UP000236151"/>
    </source>
</evidence>
<comment type="caution">
    <text evidence="2">The sequence shown here is derived from an EMBL/GenBank/DDBJ whole genome shotgun (WGS) entry which is preliminary data.</text>
</comment>
<dbReference type="Proteomes" id="UP000236151">
    <property type="component" value="Unassembled WGS sequence"/>
</dbReference>
<gene>
    <name evidence="2" type="ORF">CDQ84_06620</name>
</gene>
<name>A0A2K2FNJ1_9CLOT</name>
<keyword evidence="1" id="KW-0472">Membrane</keyword>
<keyword evidence="1" id="KW-1133">Transmembrane helix</keyword>
<dbReference type="EMBL" id="NIOJ01000012">
    <property type="protein sequence ID" value="PNU00351.1"/>
    <property type="molecule type" value="Genomic_DNA"/>
</dbReference>
<keyword evidence="1" id="KW-0812">Transmembrane</keyword>
<evidence type="ECO:0000313" key="2">
    <source>
        <dbReference type="EMBL" id="PNU00351.1"/>
    </source>
</evidence>
<feature type="transmembrane region" description="Helical" evidence="1">
    <location>
        <begin position="17"/>
        <end position="36"/>
    </location>
</feature>
<dbReference type="KEGG" id="cthd:CDO33_13970"/>
<evidence type="ECO:0000256" key="1">
    <source>
        <dbReference type="SAM" id="Phobius"/>
    </source>
</evidence>
<organism evidence="2 3">
    <name type="scientific">Clostridium thermosuccinogenes</name>
    <dbReference type="NCBI Taxonomy" id="84032"/>
    <lineage>
        <taxon>Bacteria</taxon>
        <taxon>Bacillati</taxon>
        <taxon>Bacillota</taxon>
        <taxon>Clostridia</taxon>
        <taxon>Eubacteriales</taxon>
        <taxon>Clostridiaceae</taxon>
        <taxon>Clostridium</taxon>
    </lineage>
</organism>
<keyword evidence="3" id="KW-1185">Reference proteome</keyword>
<accession>A0A2K2FNJ1</accession>
<sequence>MDVNNYKYILQNRKGDVFIFIVILVFFILTLSAILIEYFRIESLYQQVEYVLQRGVNTSVEYAMLDEYRRDGHARMDSALAEERLYEYLHESMKLDADLSKYIGEEWVYELEIKHINATDIPPRLTLEGALKTRSIFSFLTGDVRLPFRISSVNTRIEEGGS</sequence>
<dbReference type="OrthoDB" id="1952939at2"/>
<dbReference type="AlphaFoldDB" id="A0A2K2FNJ1"/>
<reference evidence="2 3" key="1">
    <citation type="submission" date="2017-06" db="EMBL/GenBank/DDBJ databases">
        <title>Investigating the central metabolism of Clostridium thermosuccinogenes.</title>
        <authorList>
            <person name="Koendjbiharie J.G."/>
            <person name="van Kranenburg R."/>
        </authorList>
    </citation>
    <scope>NUCLEOTIDE SEQUENCE [LARGE SCALE GENOMIC DNA]</scope>
    <source>
        <strain evidence="2 3">DSM 5806</strain>
    </source>
</reference>
<proteinExistence type="predicted"/>